<dbReference type="EMBL" id="LOMZ01000001">
    <property type="protein sequence ID" value="PLC12531.1"/>
    <property type="molecule type" value="Genomic_DNA"/>
</dbReference>
<evidence type="ECO:0000256" key="1">
    <source>
        <dbReference type="SAM" id="MobiDB-lite"/>
    </source>
</evidence>
<evidence type="ECO:0000313" key="3">
    <source>
        <dbReference type="Proteomes" id="UP000234632"/>
    </source>
</evidence>
<dbReference type="Proteomes" id="UP000234632">
    <property type="component" value="Unassembled WGS sequence"/>
</dbReference>
<proteinExistence type="predicted"/>
<name>A0A2N4T2S5_9MICC</name>
<protein>
    <submittedName>
        <fullName evidence="2">Uncharacterized protein</fullName>
    </submittedName>
</protein>
<comment type="caution">
    <text evidence="2">The sequence shown here is derived from an EMBL/GenBank/DDBJ whole genome shotgun (WGS) entry which is preliminary data.</text>
</comment>
<organism evidence="2 3">
    <name type="scientific">Kocuria flava</name>
    <dbReference type="NCBI Taxonomy" id="446860"/>
    <lineage>
        <taxon>Bacteria</taxon>
        <taxon>Bacillati</taxon>
        <taxon>Actinomycetota</taxon>
        <taxon>Actinomycetes</taxon>
        <taxon>Micrococcales</taxon>
        <taxon>Micrococcaceae</taxon>
        <taxon>Kocuria</taxon>
    </lineage>
</organism>
<dbReference type="AlphaFoldDB" id="A0A2N4T2S5"/>
<accession>A0A2N4T2S5</accession>
<evidence type="ECO:0000313" key="2">
    <source>
        <dbReference type="EMBL" id="PLC12531.1"/>
    </source>
</evidence>
<feature type="region of interest" description="Disordered" evidence="1">
    <location>
        <begin position="1"/>
        <end position="29"/>
    </location>
</feature>
<reference evidence="2 3" key="1">
    <citation type="submission" date="2015-12" db="EMBL/GenBank/DDBJ databases">
        <authorList>
            <person name="Shamseldin A."/>
            <person name="Moawad H."/>
            <person name="Abd El-Rahim W.M."/>
            <person name="Sadowsky M.J."/>
        </authorList>
    </citation>
    <scope>NUCLEOTIDE SEQUENCE [LARGE SCALE GENOMIC DNA]</scope>
    <source>
        <strain evidence="2 3">S43</strain>
    </source>
</reference>
<sequence>MPRHIEHPAKRQSAPKSVKTLSRPSASACRRTFAEPGTTIMRTFSAFVRPLTISAAARRSSIRELVQEPRKTVSTGISFIGVPGSRAM</sequence>
<gene>
    <name evidence="2" type="ORF">AUQ48_10245</name>
</gene>